<dbReference type="SUPFAM" id="SSF46565">
    <property type="entry name" value="Chaperone J-domain"/>
    <property type="match status" value="1"/>
</dbReference>
<keyword evidence="4" id="KW-1185">Reference proteome</keyword>
<gene>
    <name evidence="3" type="ORF">TanjilG_27327</name>
</gene>
<dbReference type="Gramene" id="OIW12030">
    <property type="protein sequence ID" value="OIW12030"/>
    <property type="gene ID" value="TanjilG_27327"/>
</dbReference>
<proteinExistence type="predicted"/>
<evidence type="ECO:0000313" key="3">
    <source>
        <dbReference type="EMBL" id="OIW12030.1"/>
    </source>
</evidence>
<feature type="region of interest" description="Disordered" evidence="2">
    <location>
        <begin position="182"/>
        <end position="201"/>
    </location>
</feature>
<dbReference type="InterPro" id="IPR036869">
    <property type="entry name" value="J_dom_sf"/>
</dbReference>
<keyword evidence="1" id="KW-0175">Coiled coil</keyword>
<evidence type="ECO:0000256" key="1">
    <source>
        <dbReference type="SAM" id="Coils"/>
    </source>
</evidence>
<evidence type="ECO:0000256" key="2">
    <source>
        <dbReference type="SAM" id="MobiDB-lite"/>
    </source>
</evidence>
<accession>A0A1J7HGT3</accession>
<dbReference type="Proteomes" id="UP000188354">
    <property type="component" value="Chromosome LG05"/>
</dbReference>
<dbReference type="GO" id="GO:0072318">
    <property type="term" value="P:clathrin coat disassembly"/>
    <property type="evidence" value="ECO:0007669"/>
    <property type="project" value="TreeGrafter"/>
</dbReference>
<evidence type="ECO:0000313" key="4">
    <source>
        <dbReference type="Proteomes" id="UP000188354"/>
    </source>
</evidence>
<dbReference type="OMA" id="HIATQAN"/>
<evidence type="ECO:0008006" key="5">
    <source>
        <dbReference type="Google" id="ProtNLM"/>
    </source>
</evidence>
<organism evidence="3 4">
    <name type="scientific">Lupinus angustifolius</name>
    <name type="common">Narrow-leaved blue lupine</name>
    <dbReference type="NCBI Taxonomy" id="3871"/>
    <lineage>
        <taxon>Eukaryota</taxon>
        <taxon>Viridiplantae</taxon>
        <taxon>Streptophyta</taxon>
        <taxon>Embryophyta</taxon>
        <taxon>Tracheophyta</taxon>
        <taxon>Spermatophyta</taxon>
        <taxon>Magnoliopsida</taxon>
        <taxon>eudicotyledons</taxon>
        <taxon>Gunneridae</taxon>
        <taxon>Pentapetalae</taxon>
        <taxon>rosids</taxon>
        <taxon>fabids</taxon>
        <taxon>Fabales</taxon>
        <taxon>Fabaceae</taxon>
        <taxon>Papilionoideae</taxon>
        <taxon>50 kb inversion clade</taxon>
        <taxon>genistoids sensu lato</taxon>
        <taxon>core genistoids</taxon>
        <taxon>Genisteae</taxon>
        <taxon>Lupinus</taxon>
    </lineage>
</organism>
<dbReference type="GO" id="GO:0005737">
    <property type="term" value="C:cytoplasm"/>
    <property type="evidence" value="ECO:0007669"/>
    <property type="project" value="TreeGrafter"/>
</dbReference>
<feature type="coiled-coil region" evidence="1">
    <location>
        <begin position="317"/>
        <end position="344"/>
    </location>
</feature>
<dbReference type="GO" id="GO:0030276">
    <property type="term" value="F:clathrin binding"/>
    <property type="evidence" value="ECO:0007669"/>
    <property type="project" value="TreeGrafter"/>
</dbReference>
<name>A0A1J7HGT3_LUPAN</name>
<dbReference type="STRING" id="3871.A0A1J7HGT3"/>
<dbReference type="PANTHER" id="PTHR23172">
    <property type="entry name" value="AUXILIN/CYCLIN G-ASSOCIATED KINASE-RELATED"/>
    <property type="match status" value="1"/>
</dbReference>
<dbReference type="EMBL" id="CM007365">
    <property type="protein sequence ID" value="OIW12030.1"/>
    <property type="molecule type" value="Genomic_DNA"/>
</dbReference>
<feature type="compositionally biased region" description="Basic and acidic residues" evidence="2">
    <location>
        <begin position="590"/>
        <end position="612"/>
    </location>
</feature>
<dbReference type="GO" id="GO:0072583">
    <property type="term" value="P:clathrin-dependent endocytosis"/>
    <property type="evidence" value="ECO:0007669"/>
    <property type="project" value="TreeGrafter"/>
</dbReference>
<feature type="region of interest" description="Disordered" evidence="2">
    <location>
        <begin position="587"/>
        <end position="612"/>
    </location>
</feature>
<reference evidence="3 4" key="1">
    <citation type="journal article" date="2017" name="Plant Biotechnol. J.">
        <title>A comprehensive draft genome sequence for lupin (Lupinus angustifolius), an emerging health food: insights into plant-microbe interactions and legume evolution.</title>
        <authorList>
            <person name="Hane J.K."/>
            <person name="Ming Y."/>
            <person name="Kamphuis L.G."/>
            <person name="Nelson M.N."/>
            <person name="Garg G."/>
            <person name="Atkins C.A."/>
            <person name="Bayer P.E."/>
            <person name="Bravo A."/>
            <person name="Bringans S."/>
            <person name="Cannon S."/>
            <person name="Edwards D."/>
            <person name="Foley R."/>
            <person name="Gao L.L."/>
            <person name="Harrison M.J."/>
            <person name="Huang W."/>
            <person name="Hurgobin B."/>
            <person name="Li S."/>
            <person name="Liu C.W."/>
            <person name="McGrath A."/>
            <person name="Morahan G."/>
            <person name="Murray J."/>
            <person name="Weller J."/>
            <person name="Jian J."/>
            <person name="Singh K.B."/>
        </authorList>
    </citation>
    <scope>NUCLEOTIDE SEQUENCE [LARGE SCALE GENOMIC DNA]</scope>
    <source>
        <strain evidence="4">cv. Tanjil</strain>
        <tissue evidence="3">Whole plant</tissue>
    </source>
</reference>
<protein>
    <recommendedName>
        <fullName evidence="5">J domain-containing protein</fullName>
    </recommendedName>
</protein>
<sequence>MTFLTYTTLQEQSQGRKTILQGNHTIYSGEIPTLLRSSNDTSRINMSYLMVNQGSDVAQVHVVPAYTCLIEEVNHVKVNIVKKSVPVAHDAYSGIHCNEGINEGGHCTKSFIGPSPDNTKKQSSNIEVKVKNRSDSIDLFFDASEISNGSNGTHHVKVPPSETVAGNLDNQNDDDVISTATKRQTSIRDTSEGAIGGDSPSYLDDNVDSNSEAAAFVAALRKAIEEAQVRMKLAKESMRRKKEGFPNRVKRKSNIDLKAEKKEEDKISCKIVNLEEITRQAFGEADAFPKVSSGVGKPTMRIEKVRLHLGAKEMLVAEAMQGTLKKLKSTLAKHKEEFEQKADDNAKVLDLKEEDWKQENNEEKVPAANEAGACEELLVNTRRTSQEVVDETKLVQKTLHKGSIDKGLRVNGEGEVKSKKKMGKRLKNGKENLRAIQEFREIEKNIDQVQKGNEEKVEVSSEPEECELLQFLEPMDKRACSPHGLYSKSLEREIENLGCSNDRKGGCEAGFLDVNGEAEHSCQREGAKNMFSNTYVHAILEEIVDHIHDEEDIYLRIMKDSELDGNERVQDSEVSKNEIEGATLLMEENEGGREDNKEPVEENEKNPTEKAAMEAKLKTERAVVERATAEARARALQRALSEKAASESRNKSNKSIAEKLFGASRDNGMKQNFHSKSFRYGVCDSTDVFDGADGDSTQRCKARSERHQRIGRVAKALAEKNMRDRLVQKEQKERNRIAGALDADVKRWSSGKTGNLRALLSTLQYILGADSGWQPIPLTDIVMSSSVKKAYRKATLFVHPGKLQQWGASIQQKYICEKVFDLLKVRSCPSSLRDMRFSS</sequence>
<dbReference type="AlphaFoldDB" id="A0A1J7HGT3"/>
<dbReference type="GO" id="GO:0031982">
    <property type="term" value="C:vesicle"/>
    <property type="evidence" value="ECO:0007669"/>
    <property type="project" value="TreeGrafter"/>
</dbReference>
<dbReference type="PANTHER" id="PTHR23172:SF93">
    <property type="entry name" value="AUXILIN-LIKE PROTEIN"/>
    <property type="match status" value="1"/>
</dbReference>
<dbReference type="Gene3D" id="1.10.287.110">
    <property type="entry name" value="DnaJ domain"/>
    <property type="match status" value="1"/>
</dbReference>